<dbReference type="Proteomes" id="UP001164746">
    <property type="component" value="Chromosome 15"/>
</dbReference>
<dbReference type="EMBL" id="CP111026">
    <property type="protein sequence ID" value="WAR28610.1"/>
    <property type="molecule type" value="Genomic_DNA"/>
</dbReference>
<protein>
    <recommendedName>
        <fullName evidence="3">Reverse transcriptase domain-containing protein</fullName>
    </recommendedName>
</protein>
<feature type="non-terminal residue" evidence="1">
    <location>
        <position position="1"/>
    </location>
</feature>
<evidence type="ECO:0008006" key="3">
    <source>
        <dbReference type="Google" id="ProtNLM"/>
    </source>
</evidence>
<keyword evidence="2" id="KW-1185">Reference proteome</keyword>
<sequence length="108" mass="12701">MQRLALKVMLGYFFVSSSGVHQGKNLSQILFSIFLIDLWHIWLSKHHNDLEDVYDDLQDFYNNNNIVDIVDIFTYLCVCFNHNTKLSKTKTKVTKLTKICNLFLNKVK</sequence>
<evidence type="ECO:0000313" key="1">
    <source>
        <dbReference type="EMBL" id="WAR28610.1"/>
    </source>
</evidence>
<accession>A0ABY7G2G2</accession>
<reference evidence="1" key="1">
    <citation type="submission" date="2022-11" db="EMBL/GenBank/DDBJ databases">
        <title>Centuries of genome instability and evolution in soft-shell clam transmissible cancer (bioRxiv).</title>
        <authorList>
            <person name="Hart S.F.M."/>
            <person name="Yonemitsu M.A."/>
            <person name="Giersch R.M."/>
            <person name="Beal B.F."/>
            <person name="Arriagada G."/>
            <person name="Davis B.W."/>
            <person name="Ostrander E.A."/>
            <person name="Goff S.P."/>
            <person name="Metzger M.J."/>
        </authorList>
    </citation>
    <scope>NUCLEOTIDE SEQUENCE</scope>
    <source>
        <strain evidence="1">MELC-2E11</strain>
        <tissue evidence="1">Siphon/mantle</tissue>
    </source>
</reference>
<gene>
    <name evidence="1" type="ORF">MAR_014314</name>
</gene>
<proteinExistence type="predicted"/>
<evidence type="ECO:0000313" key="2">
    <source>
        <dbReference type="Proteomes" id="UP001164746"/>
    </source>
</evidence>
<organism evidence="1 2">
    <name type="scientific">Mya arenaria</name>
    <name type="common">Soft-shell clam</name>
    <dbReference type="NCBI Taxonomy" id="6604"/>
    <lineage>
        <taxon>Eukaryota</taxon>
        <taxon>Metazoa</taxon>
        <taxon>Spiralia</taxon>
        <taxon>Lophotrochozoa</taxon>
        <taxon>Mollusca</taxon>
        <taxon>Bivalvia</taxon>
        <taxon>Autobranchia</taxon>
        <taxon>Heteroconchia</taxon>
        <taxon>Euheterodonta</taxon>
        <taxon>Imparidentia</taxon>
        <taxon>Neoheterodontei</taxon>
        <taxon>Myida</taxon>
        <taxon>Myoidea</taxon>
        <taxon>Myidae</taxon>
        <taxon>Mya</taxon>
    </lineage>
</organism>
<name>A0ABY7G2G2_MYAAR</name>